<dbReference type="PROSITE" id="PS51186">
    <property type="entry name" value="GNAT"/>
    <property type="match status" value="1"/>
</dbReference>
<evidence type="ECO:0000313" key="4">
    <source>
        <dbReference type="EMBL" id="MBB5955591.1"/>
    </source>
</evidence>
<feature type="domain" description="N-acetyltransferase" evidence="3">
    <location>
        <begin position="7"/>
        <end position="163"/>
    </location>
</feature>
<evidence type="ECO:0000259" key="3">
    <source>
        <dbReference type="PROSITE" id="PS51186"/>
    </source>
</evidence>
<proteinExistence type="predicted"/>
<dbReference type="RefSeq" id="WP_184690421.1">
    <property type="nucleotide sequence ID" value="NZ_JACHJN010000003.1"/>
</dbReference>
<dbReference type="AlphaFoldDB" id="A0A841CE89"/>
<keyword evidence="1 4" id="KW-0808">Transferase</keyword>
<keyword evidence="5" id="KW-1185">Reference proteome</keyword>
<keyword evidence="2" id="KW-0012">Acyltransferase</keyword>
<dbReference type="CDD" id="cd04301">
    <property type="entry name" value="NAT_SF"/>
    <property type="match status" value="1"/>
</dbReference>
<dbReference type="EMBL" id="JACHJN010000003">
    <property type="protein sequence ID" value="MBB5955591.1"/>
    <property type="molecule type" value="Genomic_DNA"/>
</dbReference>
<dbReference type="InterPro" id="IPR050832">
    <property type="entry name" value="Bact_Acetyltransf"/>
</dbReference>
<sequence>MASSAEPVVRTAGRDDVMAICRFGETHIRPHYAPLIGAAAADEQVRLWWNETHVDAAVTGGLVVVAEADGHLVGVGQRGRRSSDHVVYKLYVHPRHRGRRLGPRLLDALTGQLPADADRLYIEHFAANERAGTFYEREGFTVERIEPSPTGDPAHGVLWRTRPLAAAAKTPGQA</sequence>
<accession>A0A841CE89</accession>
<name>A0A841CE89_9PSEU</name>
<dbReference type="PANTHER" id="PTHR43877">
    <property type="entry name" value="AMINOALKYLPHOSPHONATE N-ACETYLTRANSFERASE-RELATED-RELATED"/>
    <property type="match status" value="1"/>
</dbReference>
<dbReference type="Pfam" id="PF13508">
    <property type="entry name" value="Acetyltransf_7"/>
    <property type="match status" value="1"/>
</dbReference>
<dbReference type="Proteomes" id="UP000547510">
    <property type="component" value="Unassembled WGS sequence"/>
</dbReference>
<dbReference type="SUPFAM" id="SSF55729">
    <property type="entry name" value="Acyl-CoA N-acyltransferases (Nat)"/>
    <property type="match status" value="1"/>
</dbReference>
<evidence type="ECO:0000313" key="5">
    <source>
        <dbReference type="Proteomes" id="UP000547510"/>
    </source>
</evidence>
<dbReference type="GO" id="GO:0016747">
    <property type="term" value="F:acyltransferase activity, transferring groups other than amino-acyl groups"/>
    <property type="evidence" value="ECO:0007669"/>
    <property type="project" value="InterPro"/>
</dbReference>
<dbReference type="InterPro" id="IPR016181">
    <property type="entry name" value="Acyl_CoA_acyltransferase"/>
</dbReference>
<reference evidence="4 5" key="1">
    <citation type="submission" date="2020-08" db="EMBL/GenBank/DDBJ databases">
        <title>Genomic Encyclopedia of Type Strains, Phase III (KMG-III): the genomes of soil and plant-associated and newly described type strains.</title>
        <authorList>
            <person name="Whitman W."/>
        </authorList>
    </citation>
    <scope>NUCLEOTIDE SEQUENCE [LARGE SCALE GENOMIC DNA]</scope>
    <source>
        <strain evidence="4 5">CECT 8640</strain>
    </source>
</reference>
<dbReference type="Gene3D" id="3.40.630.30">
    <property type="match status" value="1"/>
</dbReference>
<dbReference type="InterPro" id="IPR000182">
    <property type="entry name" value="GNAT_dom"/>
</dbReference>
<protein>
    <submittedName>
        <fullName evidence="4">GNAT superfamily N-acetyltransferase</fullName>
    </submittedName>
</protein>
<comment type="caution">
    <text evidence="4">The sequence shown here is derived from an EMBL/GenBank/DDBJ whole genome shotgun (WGS) entry which is preliminary data.</text>
</comment>
<gene>
    <name evidence="4" type="ORF">FHS29_002172</name>
</gene>
<evidence type="ECO:0000256" key="2">
    <source>
        <dbReference type="ARBA" id="ARBA00023315"/>
    </source>
</evidence>
<organism evidence="4 5">
    <name type="scientific">Saccharothrix tamanrassetensis</name>
    <dbReference type="NCBI Taxonomy" id="1051531"/>
    <lineage>
        <taxon>Bacteria</taxon>
        <taxon>Bacillati</taxon>
        <taxon>Actinomycetota</taxon>
        <taxon>Actinomycetes</taxon>
        <taxon>Pseudonocardiales</taxon>
        <taxon>Pseudonocardiaceae</taxon>
        <taxon>Saccharothrix</taxon>
    </lineage>
</organism>
<evidence type="ECO:0000256" key="1">
    <source>
        <dbReference type="ARBA" id="ARBA00022679"/>
    </source>
</evidence>